<dbReference type="InterPro" id="IPR002641">
    <property type="entry name" value="PNPLA_dom"/>
</dbReference>
<evidence type="ECO:0000256" key="3">
    <source>
        <dbReference type="ARBA" id="ARBA00023098"/>
    </source>
</evidence>
<dbReference type="PANTHER" id="PTHR14226:SF57">
    <property type="entry name" value="BLR7027 PROTEIN"/>
    <property type="match status" value="1"/>
</dbReference>
<dbReference type="Proteomes" id="UP000058925">
    <property type="component" value="Chromosome"/>
</dbReference>
<evidence type="ECO:0000259" key="6">
    <source>
        <dbReference type="PROSITE" id="PS51635"/>
    </source>
</evidence>
<sequence length="513" mass="58952">MIMLFFAKTLKNKTMFNTITMVKKDTQRALVLQGGGALGAYEAGVFRVLYNWIKKDIPDDQNVFDIVAGTSIGAINAAFLVSYVIKRRRREENKTISESWEGSAEALEEFWKSGLASNVNLNKWWPFSWDEKSWTLGWETLYRTNSSIATAEAARRYYSAKESIIRGAPNVFALNLTPTIDSKFFDNFIVPNIWYRYDNSRLRGSLNEAIRFPIGTSFDDEEPRLLVISVDVEEGETVTFDSYGKDKGKSTRKSEYGDSPGPDGNEGTYERTIKYDKGIMVEHILASASVPEHYDYTLVPKEYDYTKTEEEKLADILNYNPKNYSRFWDGGILSNTPLRELITSHQDYWKKPVEKKTGTDTDNNIPDLEVYIIDVWPSVADYPVPSDLDGIRDLKNELTYQDKTPYDEKVATMVSDYYNLTNRLLKLAKDNNIPQEKIDEILNDNGKSLHRDGKSRPYRSLLEDRFDITKIIRIERSADENDIANKWCDFSLGTVSNLFEQGKNDARRTLQNK</sequence>
<dbReference type="PANTHER" id="PTHR14226">
    <property type="entry name" value="NEUROPATHY TARGET ESTERASE/SWISS CHEESE D.MELANOGASTER"/>
    <property type="match status" value="1"/>
</dbReference>
<evidence type="ECO:0000256" key="4">
    <source>
        <dbReference type="SAM" id="MobiDB-lite"/>
    </source>
</evidence>
<feature type="region of interest" description="Disordered" evidence="4">
    <location>
        <begin position="241"/>
        <end position="268"/>
    </location>
</feature>
<feature type="transmembrane region" description="Helical" evidence="5">
    <location>
        <begin position="63"/>
        <end position="85"/>
    </location>
</feature>
<keyword evidence="2" id="KW-0442">Lipid degradation</keyword>
<dbReference type="GeneID" id="60420834"/>
<keyword evidence="3" id="KW-0443">Lipid metabolism</keyword>
<dbReference type="AlphaFoldDB" id="A0A654LXD3"/>
<feature type="compositionally biased region" description="Basic and acidic residues" evidence="4">
    <location>
        <begin position="243"/>
        <end position="256"/>
    </location>
</feature>
<dbReference type="OrthoDB" id="11532at2157"/>
<keyword evidence="1" id="KW-0378">Hydrolase</keyword>
<dbReference type="EMBL" id="CP012850">
    <property type="protein sequence ID" value="ALI34901.1"/>
    <property type="molecule type" value="Genomic_DNA"/>
</dbReference>
<dbReference type="Pfam" id="PF01734">
    <property type="entry name" value="Patatin"/>
    <property type="match status" value="1"/>
</dbReference>
<keyword evidence="5" id="KW-1133">Transmembrane helix</keyword>
<dbReference type="Gene3D" id="3.40.1090.10">
    <property type="entry name" value="Cytosolic phospholipase A2 catalytic domain"/>
    <property type="match status" value="1"/>
</dbReference>
<dbReference type="SUPFAM" id="SSF52151">
    <property type="entry name" value="FabD/lysophospholipase-like"/>
    <property type="match status" value="1"/>
</dbReference>
<dbReference type="GO" id="GO:0016787">
    <property type="term" value="F:hydrolase activity"/>
    <property type="evidence" value="ECO:0007669"/>
    <property type="project" value="UniProtKB-KW"/>
</dbReference>
<reference evidence="8" key="1">
    <citation type="submission" date="2015-10" db="EMBL/GenBank/DDBJ databases">
        <title>Niche specialization of a soil ammonia-oxidizing archaeon, Candidatus Nitrosocosmicus oleophilus.</title>
        <authorList>
            <person name="Jung M.-Y."/>
            <person name="Rhee S.-K."/>
        </authorList>
    </citation>
    <scope>NUCLEOTIDE SEQUENCE [LARGE SCALE GENOMIC DNA]</scope>
    <source>
        <strain evidence="8">MY3</strain>
    </source>
</reference>
<keyword evidence="5" id="KW-0472">Membrane</keyword>
<dbReference type="InterPro" id="IPR016035">
    <property type="entry name" value="Acyl_Trfase/lysoPLipase"/>
</dbReference>
<gene>
    <name evidence="7" type="ORF">NMY3_00692</name>
</gene>
<dbReference type="KEGG" id="taa:NMY3_00692"/>
<evidence type="ECO:0000256" key="5">
    <source>
        <dbReference type="SAM" id="Phobius"/>
    </source>
</evidence>
<dbReference type="RefSeq" id="WP_196817473.1">
    <property type="nucleotide sequence ID" value="NZ_CP012850.1"/>
</dbReference>
<evidence type="ECO:0000256" key="2">
    <source>
        <dbReference type="ARBA" id="ARBA00022963"/>
    </source>
</evidence>
<feature type="domain" description="PNPLA" evidence="6">
    <location>
        <begin position="30"/>
        <end position="342"/>
    </location>
</feature>
<dbReference type="PROSITE" id="PS51635">
    <property type="entry name" value="PNPLA"/>
    <property type="match status" value="1"/>
</dbReference>
<keyword evidence="5" id="KW-0812">Transmembrane</keyword>
<protein>
    <submittedName>
        <fullName evidence="7">Patatin-like phospholipase</fullName>
    </submittedName>
</protein>
<keyword evidence="8" id="KW-1185">Reference proteome</keyword>
<evidence type="ECO:0000256" key="1">
    <source>
        <dbReference type="ARBA" id="ARBA00022801"/>
    </source>
</evidence>
<dbReference type="GO" id="GO:0016042">
    <property type="term" value="P:lipid catabolic process"/>
    <property type="evidence" value="ECO:0007669"/>
    <property type="project" value="UniProtKB-KW"/>
</dbReference>
<organism evidence="7 8">
    <name type="scientific">Candidatus Nitrosocosmicus oleophilus</name>
    <dbReference type="NCBI Taxonomy" id="1353260"/>
    <lineage>
        <taxon>Archaea</taxon>
        <taxon>Nitrososphaerota</taxon>
        <taxon>Nitrososphaeria</taxon>
        <taxon>Nitrososphaerales</taxon>
        <taxon>Nitrososphaeraceae</taxon>
        <taxon>Candidatus Nitrosocosmicus</taxon>
    </lineage>
</organism>
<dbReference type="InterPro" id="IPR050301">
    <property type="entry name" value="NTE"/>
</dbReference>
<evidence type="ECO:0000313" key="8">
    <source>
        <dbReference type="Proteomes" id="UP000058925"/>
    </source>
</evidence>
<name>A0A654LXD3_9ARCH</name>
<proteinExistence type="predicted"/>
<accession>A0A654LXD3</accession>
<evidence type="ECO:0000313" key="7">
    <source>
        <dbReference type="EMBL" id="ALI34901.1"/>
    </source>
</evidence>